<accession>A0A3P7JES0</accession>
<proteinExistence type="predicted"/>
<evidence type="ECO:0000313" key="1">
    <source>
        <dbReference type="EMBL" id="VDM84151.1"/>
    </source>
</evidence>
<evidence type="ECO:0008006" key="3">
    <source>
        <dbReference type="Google" id="ProtNLM"/>
    </source>
</evidence>
<evidence type="ECO:0000313" key="2">
    <source>
        <dbReference type="Proteomes" id="UP000270094"/>
    </source>
</evidence>
<organism evidence="1 2">
    <name type="scientific">Strongylus vulgaris</name>
    <name type="common">Blood worm</name>
    <dbReference type="NCBI Taxonomy" id="40348"/>
    <lineage>
        <taxon>Eukaryota</taxon>
        <taxon>Metazoa</taxon>
        <taxon>Ecdysozoa</taxon>
        <taxon>Nematoda</taxon>
        <taxon>Chromadorea</taxon>
        <taxon>Rhabditida</taxon>
        <taxon>Rhabditina</taxon>
        <taxon>Rhabditomorpha</taxon>
        <taxon>Strongyloidea</taxon>
        <taxon>Strongylidae</taxon>
        <taxon>Strongylus</taxon>
    </lineage>
</organism>
<name>A0A3P7JES0_STRVU</name>
<keyword evidence="2" id="KW-1185">Reference proteome</keyword>
<dbReference type="AlphaFoldDB" id="A0A3P7JES0"/>
<gene>
    <name evidence="1" type="ORF">SVUK_LOCUS19149</name>
</gene>
<protein>
    <recommendedName>
        <fullName evidence="3">Cadherin domain-containing protein</fullName>
    </recommendedName>
</protein>
<sequence>MHDIADLQVTADLVDGYGRPPHFEKTLYEVEFSEESEIGTCLLKVTLSFSQTQPFRARSLFDYGMIRS</sequence>
<dbReference type="Proteomes" id="UP000270094">
    <property type="component" value="Unassembled WGS sequence"/>
</dbReference>
<dbReference type="EMBL" id="UYYB01127927">
    <property type="protein sequence ID" value="VDM84151.1"/>
    <property type="molecule type" value="Genomic_DNA"/>
</dbReference>
<reference evidence="1 2" key="1">
    <citation type="submission" date="2018-11" db="EMBL/GenBank/DDBJ databases">
        <authorList>
            <consortium name="Pathogen Informatics"/>
        </authorList>
    </citation>
    <scope>NUCLEOTIDE SEQUENCE [LARGE SCALE GENOMIC DNA]</scope>
</reference>